<evidence type="ECO:0000313" key="1">
    <source>
        <dbReference type="EMBL" id="PYI04106.1"/>
    </source>
</evidence>
<reference evidence="1 2" key="1">
    <citation type="submission" date="2018-02" db="EMBL/GenBank/DDBJ databases">
        <title>The genomes of Aspergillus section Nigri reveals drivers in fungal speciation.</title>
        <authorList>
            <consortium name="DOE Joint Genome Institute"/>
            <person name="Vesth T.C."/>
            <person name="Nybo J."/>
            <person name="Theobald S."/>
            <person name="Brandl J."/>
            <person name="Frisvad J.C."/>
            <person name="Nielsen K.F."/>
            <person name="Lyhne E.K."/>
            <person name="Kogle M.E."/>
            <person name="Kuo A."/>
            <person name="Riley R."/>
            <person name="Clum A."/>
            <person name="Nolan M."/>
            <person name="Lipzen A."/>
            <person name="Salamov A."/>
            <person name="Henrissat B."/>
            <person name="Wiebenga A."/>
            <person name="De vries R.P."/>
            <person name="Grigoriev I.V."/>
            <person name="Mortensen U.H."/>
            <person name="Andersen M.R."/>
            <person name="Baker S.E."/>
        </authorList>
    </citation>
    <scope>NUCLEOTIDE SEQUENCE [LARGE SCALE GENOMIC DNA]</scope>
    <source>
        <strain evidence="1 2">CBS 121057</strain>
    </source>
</reference>
<proteinExistence type="predicted"/>
<evidence type="ECO:0000313" key="2">
    <source>
        <dbReference type="Proteomes" id="UP000248423"/>
    </source>
</evidence>
<gene>
    <name evidence="1" type="ORF">BO78DRAFT_421002</name>
</gene>
<dbReference type="Proteomes" id="UP000248423">
    <property type="component" value="Unassembled WGS sequence"/>
</dbReference>
<dbReference type="OrthoDB" id="4499616at2759"/>
<name>A0A319E226_ASPSB</name>
<sequence>MWMTILNYFYPVTDSYSHRPEHLTATGGFTDITSVMWLEPHGYTDEDTCRPFLITQTKASAYQNRDSEWREGARQLGEYLHALSGTKVKRKWFWGILAIGTEVEFYVCNRYDDKLNCYTERLDVERDAQAVRRFLNEIKSKTK</sequence>
<dbReference type="VEuPathDB" id="FungiDB:BO78DRAFT_421002"/>
<keyword evidence="2" id="KW-1185">Reference proteome</keyword>
<dbReference type="AlphaFoldDB" id="A0A319E226"/>
<accession>A0A319E226</accession>
<dbReference type="EMBL" id="KZ826373">
    <property type="protein sequence ID" value="PYI04106.1"/>
    <property type="molecule type" value="Genomic_DNA"/>
</dbReference>
<evidence type="ECO:0008006" key="3">
    <source>
        <dbReference type="Google" id="ProtNLM"/>
    </source>
</evidence>
<protein>
    <recommendedName>
        <fullName evidence="3">Fungal-type protein kinase domain-containing protein</fullName>
    </recommendedName>
</protein>
<organism evidence="1 2">
    <name type="scientific">Aspergillus sclerotiicarbonarius (strain CBS 121057 / IBT 28362)</name>
    <dbReference type="NCBI Taxonomy" id="1448318"/>
    <lineage>
        <taxon>Eukaryota</taxon>
        <taxon>Fungi</taxon>
        <taxon>Dikarya</taxon>
        <taxon>Ascomycota</taxon>
        <taxon>Pezizomycotina</taxon>
        <taxon>Eurotiomycetes</taxon>
        <taxon>Eurotiomycetidae</taxon>
        <taxon>Eurotiales</taxon>
        <taxon>Aspergillaceae</taxon>
        <taxon>Aspergillus</taxon>
        <taxon>Aspergillus subgen. Circumdati</taxon>
    </lineage>
</organism>